<keyword evidence="2" id="KW-0812">Transmembrane</keyword>
<evidence type="ECO:0000313" key="4">
    <source>
        <dbReference type="EMBL" id="KAK7108457.1"/>
    </source>
</evidence>
<feature type="signal peptide" evidence="3">
    <location>
        <begin position="1"/>
        <end position="17"/>
    </location>
</feature>
<dbReference type="AlphaFoldDB" id="A0AAN9BMR4"/>
<dbReference type="PANTHER" id="PTHR15644:SF2">
    <property type="entry name" value="OSTEOPETROSIS-ASSOCIATED TRANSMEMBRANE PROTEIN 1"/>
    <property type="match status" value="1"/>
</dbReference>
<keyword evidence="5" id="KW-1185">Reference proteome</keyword>
<proteinExistence type="predicted"/>
<dbReference type="InterPro" id="IPR019172">
    <property type="entry name" value="Osteopetrosis-assoc_TM_1"/>
</dbReference>
<sequence length="356" mass="40141">MIARVFIFAVAIVAAISEDEIKAKQQSSVAETSRPSYEQKMEILLDGALSHWYNLPGNNTPMSNVTDPCDSILHHFALAGGNFTKCLLDHARPFRMCEKCVTDYTRFVHLYDDLQGDERCSHVLLLADRVQVVTSTYRNFKTTWASAFCDKCYDFIDVNSTSGKVSFNFTADVRMLQEMQTNVTDCFLDNAKCFIPANDTGKNISSVCTVCRSVYQEMNKKYVELKTKNGGHMCMDLVDMMNYTRLMWSNRFQCSRPMPSSVSVIIICVVACLAVFSFYASMPFLANIRKPNIFKAKRIDAAHSHYGAIREDIADRSLPEIARSSNESMDARRRMNSQQPMDGNGVSSPRAITGTR</sequence>
<evidence type="ECO:0008006" key="6">
    <source>
        <dbReference type="Google" id="ProtNLM"/>
    </source>
</evidence>
<comment type="caution">
    <text evidence="4">The sequence shown here is derived from an EMBL/GenBank/DDBJ whole genome shotgun (WGS) entry which is preliminary data.</text>
</comment>
<dbReference type="Proteomes" id="UP001374579">
    <property type="component" value="Unassembled WGS sequence"/>
</dbReference>
<dbReference type="EMBL" id="JBAMIC010000004">
    <property type="protein sequence ID" value="KAK7108457.1"/>
    <property type="molecule type" value="Genomic_DNA"/>
</dbReference>
<keyword evidence="2" id="KW-0472">Membrane</keyword>
<reference evidence="4 5" key="1">
    <citation type="submission" date="2024-02" db="EMBL/GenBank/DDBJ databases">
        <title>Chromosome-scale genome assembly of the rough periwinkle Littorina saxatilis.</title>
        <authorList>
            <person name="De Jode A."/>
            <person name="Faria R."/>
            <person name="Formenti G."/>
            <person name="Sims Y."/>
            <person name="Smith T.P."/>
            <person name="Tracey A."/>
            <person name="Wood J.M.D."/>
            <person name="Zagrodzka Z.B."/>
            <person name="Johannesson K."/>
            <person name="Butlin R.K."/>
            <person name="Leder E.H."/>
        </authorList>
    </citation>
    <scope>NUCLEOTIDE SEQUENCE [LARGE SCALE GENOMIC DNA]</scope>
    <source>
        <strain evidence="4">Snail1</strain>
        <tissue evidence="4">Muscle</tissue>
    </source>
</reference>
<dbReference type="GO" id="GO:0005829">
    <property type="term" value="C:cytosol"/>
    <property type="evidence" value="ECO:0007669"/>
    <property type="project" value="TreeGrafter"/>
</dbReference>
<evidence type="ECO:0000256" key="2">
    <source>
        <dbReference type="SAM" id="Phobius"/>
    </source>
</evidence>
<dbReference type="Pfam" id="PF09777">
    <property type="entry name" value="OSTMP1"/>
    <property type="match status" value="1"/>
</dbReference>
<accession>A0AAN9BMR4</accession>
<protein>
    <recommendedName>
        <fullName evidence="6">Osteopetrosis-associated transmembrane protein 1</fullName>
    </recommendedName>
</protein>
<dbReference type="PANTHER" id="PTHR15644">
    <property type="entry name" value="OSTEOPETROSIS ASSOCIATED TRANSMEMBRANE PROTEIN 1"/>
    <property type="match status" value="1"/>
</dbReference>
<keyword evidence="2" id="KW-1133">Transmembrane helix</keyword>
<name>A0AAN9BMR4_9CAEN</name>
<keyword evidence="3" id="KW-0732">Signal</keyword>
<evidence type="ECO:0000256" key="1">
    <source>
        <dbReference type="SAM" id="MobiDB-lite"/>
    </source>
</evidence>
<feature type="region of interest" description="Disordered" evidence="1">
    <location>
        <begin position="320"/>
        <end position="356"/>
    </location>
</feature>
<gene>
    <name evidence="4" type="ORF">V1264_016195</name>
</gene>
<feature type="chain" id="PRO_5042842849" description="Osteopetrosis-associated transmembrane protein 1" evidence="3">
    <location>
        <begin position="18"/>
        <end position="356"/>
    </location>
</feature>
<feature type="transmembrane region" description="Helical" evidence="2">
    <location>
        <begin position="262"/>
        <end position="288"/>
    </location>
</feature>
<feature type="compositionally biased region" description="Polar residues" evidence="1">
    <location>
        <begin position="336"/>
        <end position="347"/>
    </location>
</feature>
<organism evidence="4 5">
    <name type="scientific">Littorina saxatilis</name>
    <dbReference type="NCBI Taxonomy" id="31220"/>
    <lineage>
        <taxon>Eukaryota</taxon>
        <taxon>Metazoa</taxon>
        <taxon>Spiralia</taxon>
        <taxon>Lophotrochozoa</taxon>
        <taxon>Mollusca</taxon>
        <taxon>Gastropoda</taxon>
        <taxon>Caenogastropoda</taxon>
        <taxon>Littorinimorpha</taxon>
        <taxon>Littorinoidea</taxon>
        <taxon>Littorinidae</taxon>
        <taxon>Littorina</taxon>
    </lineage>
</organism>
<evidence type="ECO:0000256" key="3">
    <source>
        <dbReference type="SAM" id="SignalP"/>
    </source>
</evidence>
<evidence type="ECO:0000313" key="5">
    <source>
        <dbReference type="Proteomes" id="UP001374579"/>
    </source>
</evidence>